<evidence type="ECO:0000313" key="6">
    <source>
        <dbReference type="Ensembl" id="ENSPLAP00000021704.1"/>
    </source>
</evidence>
<dbReference type="FunFam" id="1.10.1070.11:FF:000006">
    <property type="entry name" value="Phosphatidylinositol 4,5-bisphosphate 3-kinase catalytic subunit"/>
    <property type="match status" value="1"/>
</dbReference>
<dbReference type="PROSITE" id="PS51545">
    <property type="entry name" value="PIK_HELICAL"/>
    <property type="match status" value="1"/>
</dbReference>
<evidence type="ECO:0000259" key="5">
    <source>
        <dbReference type="PROSITE" id="PS51545"/>
    </source>
</evidence>
<dbReference type="Pfam" id="PF00613">
    <property type="entry name" value="PI3Ka"/>
    <property type="match status" value="1"/>
</dbReference>
<dbReference type="GO" id="GO:0035005">
    <property type="term" value="F:1-phosphatidylinositol-4-phosphate 3-kinase activity"/>
    <property type="evidence" value="ECO:0007669"/>
    <property type="project" value="TreeGrafter"/>
</dbReference>
<dbReference type="InterPro" id="IPR001263">
    <property type="entry name" value="PI3K_accessory_dom"/>
</dbReference>
<evidence type="ECO:0000313" key="7">
    <source>
        <dbReference type="Proteomes" id="UP000261500"/>
    </source>
</evidence>
<name>A0A3B3V9Z6_9TELE</name>
<dbReference type="PROSITE" id="PS00915">
    <property type="entry name" value="PI3_4_KINASE_1"/>
    <property type="match status" value="1"/>
</dbReference>
<dbReference type="InterPro" id="IPR011009">
    <property type="entry name" value="Kinase-like_dom_sf"/>
</dbReference>
<dbReference type="SUPFAM" id="SSF48371">
    <property type="entry name" value="ARM repeat"/>
    <property type="match status" value="1"/>
</dbReference>
<sequence>MLEVKFLLSSWHKTCRKLFIFCQLPPPNISPRLPQMYCLLKEWPLMEPESALELLDCNFPDPIVREFALRCLVQGLTDDKLSQYLLQLVQVLKYEMYLDNPLARFLIKKALTNQRIGHFFFWHLKSEMHNKTVSRRFGLLLEAFCRACGMYLKHLNRQVSNKLINLPTTQATKCKENLKLFHCPTNQIDKCKTNCYTCRLEECRIMSSAKRPLWLNWENPDIMSELLFTNNEIIFKNGDDLRQDMLTLQIIKIMENIWQNQGLDLRMLPYGCLSIGDRVGLIEVVKNSYTIMQIQCKGGLKGALQFNSNTLHHWIKDKNHGEAYDRAIDLFTRSCAGYCVATFILGIGDRHNSNIMVKENGQLFHIDFGHFLDHKKKKFGYKRERVPFVLTQDFLIVISKGIQESTKTKEFERFQEMCYKAYLAIRQHASLFINLFSLMLGCGMPELQSFDDIAYLRKTLALEKSQQEALEYFTKQMNDAHHGGWSTKMDWIFHTIRHMPNEH</sequence>
<dbReference type="InterPro" id="IPR016024">
    <property type="entry name" value="ARM-type_fold"/>
</dbReference>
<dbReference type="GO" id="GO:0005943">
    <property type="term" value="C:phosphatidylinositol 3-kinase complex, class IA"/>
    <property type="evidence" value="ECO:0007669"/>
    <property type="project" value="TreeGrafter"/>
</dbReference>
<dbReference type="InterPro" id="IPR000403">
    <property type="entry name" value="PI3/4_kinase_cat_dom"/>
</dbReference>
<evidence type="ECO:0000256" key="3">
    <source>
        <dbReference type="ARBA" id="ARBA00022777"/>
    </source>
</evidence>
<dbReference type="GO" id="GO:0048015">
    <property type="term" value="P:phosphatidylinositol-mediated signaling"/>
    <property type="evidence" value="ECO:0007669"/>
    <property type="project" value="TreeGrafter"/>
</dbReference>
<dbReference type="GO" id="GO:0043491">
    <property type="term" value="P:phosphatidylinositol 3-kinase/protein kinase B signal transduction"/>
    <property type="evidence" value="ECO:0007669"/>
    <property type="project" value="TreeGrafter"/>
</dbReference>
<dbReference type="PROSITE" id="PS50290">
    <property type="entry name" value="PI3_4_KINASE_3"/>
    <property type="match status" value="1"/>
</dbReference>
<feature type="domain" description="PI3K/PI4K catalytic" evidence="4">
    <location>
        <begin position="199"/>
        <end position="485"/>
    </location>
</feature>
<comment type="similarity">
    <text evidence="1">Belongs to the PI3/PI4-kinase family. Type III PI4K subfamily.</text>
</comment>
<dbReference type="SUPFAM" id="SSF56112">
    <property type="entry name" value="Protein kinase-like (PK-like)"/>
    <property type="match status" value="1"/>
</dbReference>
<proteinExistence type="inferred from homology"/>
<dbReference type="GO" id="GO:0005944">
    <property type="term" value="C:phosphatidylinositol 3-kinase complex, class IB"/>
    <property type="evidence" value="ECO:0007669"/>
    <property type="project" value="TreeGrafter"/>
</dbReference>
<dbReference type="PANTHER" id="PTHR10048">
    <property type="entry name" value="PHOSPHATIDYLINOSITOL KINASE"/>
    <property type="match status" value="1"/>
</dbReference>
<dbReference type="GO" id="GO:0005737">
    <property type="term" value="C:cytoplasm"/>
    <property type="evidence" value="ECO:0007669"/>
    <property type="project" value="TreeGrafter"/>
</dbReference>
<dbReference type="GO" id="GO:0016477">
    <property type="term" value="P:cell migration"/>
    <property type="evidence" value="ECO:0007669"/>
    <property type="project" value="TreeGrafter"/>
</dbReference>
<keyword evidence="7" id="KW-1185">Reference proteome</keyword>
<dbReference type="AlphaFoldDB" id="A0A3B3V9Z6"/>
<dbReference type="InterPro" id="IPR036940">
    <property type="entry name" value="PI3/4_kinase_cat_sf"/>
</dbReference>
<evidence type="ECO:0000256" key="1">
    <source>
        <dbReference type="ARBA" id="ARBA00006209"/>
    </source>
</evidence>
<dbReference type="Gene3D" id="1.25.40.70">
    <property type="entry name" value="Phosphatidylinositol 3-kinase, accessory domain (PIK)"/>
    <property type="match status" value="1"/>
</dbReference>
<dbReference type="FunFam" id="3.30.1010.10:FF:000007">
    <property type="entry name" value="Phosphatidylinositol 4,5-bisphosphate 3-kinase catalytic subunit"/>
    <property type="match status" value="1"/>
</dbReference>
<dbReference type="InterPro" id="IPR042236">
    <property type="entry name" value="PI3K_accessory_sf"/>
</dbReference>
<dbReference type="Gene3D" id="1.10.1070.11">
    <property type="entry name" value="Phosphatidylinositol 3-/4-kinase, catalytic domain"/>
    <property type="match status" value="1"/>
</dbReference>
<evidence type="ECO:0000256" key="2">
    <source>
        <dbReference type="ARBA" id="ARBA00022679"/>
    </source>
</evidence>
<protein>
    <submittedName>
        <fullName evidence="6">Zgc:158659</fullName>
    </submittedName>
</protein>
<dbReference type="SMART" id="SM00145">
    <property type="entry name" value="PI3Ka"/>
    <property type="match status" value="1"/>
</dbReference>
<dbReference type="Proteomes" id="UP000261500">
    <property type="component" value="Unplaced"/>
</dbReference>
<evidence type="ECO:0000259" key="4">
    <source>
        <dbReference type="PROSITE" id="PS50290"/>
    </source>
</evidence>
<dbReference type="Pfam" id="PF00454">
    <property type="entry name" value="PI3_PI4_kinase"/>
    <property type="match status" value="1"/>
</dbReference>
<dbReference type="PROSITE" id="PS00916">
    <property type="entry name" value="PI3_4_KINASE_2"/>
    <property type="match status" value="1"/>
</dbReference>
<dbReference type="Ensembl" id="ENSPLAT00000010311.1">
    <property type="protein sequence ID" value="ENSPLAP00000021704.1"/>
    <property type="gene ID" value="ENSPLAG00000005677.1"/>
</dbReference>
<dbReference type="STRING" id="48699.ENSPLAP00000021704"/>
<reference evidence="6" key="1">
    <citation type="submission" date="2025-08" db="UniProtKB">
        <authorList>
            <consortium name="Ensembl"/>
        </authorList>
    </citation>
    <scope>IDENTIFICATION</scope>
</reference>
<keyword evidence="3" id="KW-0418">Kinase</keyword>
<dbReference type="GO" id="GO:0016303">
    <property type="term" value="F:1-phosphatidylinositol-3-kinase activity"/>
    <property type="evidence" value="ECO:0007669"/>
    <property type="project" value="TreeGrafter"/>
</dbReference>
<dbReference type="InterPro" id="IPR015433">
    <property type="entry name" value="PI3/4_kinase"/>
</dbReference>
<dbReference type="SMART" id="SM00146">
    <property type="entry name" value="PI3Kc"/>
    <property type="match status" value="1"/>
</dbReference>
<dbReference type="PANTHER" id="PTHR10048:SF95">
    <property type="entry name" value="PHOSPHATIDYLINOSITOL-4,5-BISPHOSPHATE 3-KINASE"/>
    <property type="match status" value="1"/>
</dbReference>
<reference evidence="6" key="2">
    <citation type="submission" date="2025-09" db="UniProtKB">
        <authorList>
            <consortium name="Ensembl"/>
        </authorList>
    </citation>
    <scope>IDENTIFICATION</scope>
</reference>
<dbReference type="GeneTree" id="ENSGT00940000164913"/>
<keyword evidence="2" id="KW-0808">Transferase</keyword>
<feature type="domain" description="PIK helical" evidence="5">
    <location>
        <begin position="1"/>
        <end position="147"/>
    </location>
</feature>
<dbReference type="GO" id="GO:0005886">
    <property type="term" value="C:plasma membrane"/>
    <property type="evidence" value="ECO:0007669"/>
    <property type="project" value="TreeGrafter"/>
</dbReference>
<dbReference type="Gene3D" id="3.30.1010.10">
    <property type="entry name" value="Phosphatidylinositol 3-kinase Catalytic Subunit, Chain A, domain 4"/>
    <property type="match status" value="1"/>
</dbReference>
<organism evidence="6 7">
    <name type="scientific">Poecilia latipinna</name>
    <name type="common">sailfin molly</name>
    <dbReference type="NCBI Taxonomy" id="48699"/>
    <lineage>
        <taxon>Eukaryota</taxon>
        <taxon>Metazoa</taxon>
        <taxon>Chordata</taxon>
        <taxon>Craniata</taxon>
        <taxon>Vertebrata</taxon>
        <taxon>Euteleostomi</taxon>
        <taxon>Actinopterygii</taxon>
        <taxon>Neopterygii</taxon>
        <taxon>Teleostei</taxon>
        <taxon>Neoteleostei</taxon>
        <taxon>Acanthomorphata</taxon>
        <taxon>Ovalentaria</taxon>
        <taxon>Atherinomorphae</taxon>
        <taxon>Cyprinodontiformes</taxon>
        <taxon>Poeciliidae</taxon>
        <taxon>Poeciliinae</taxon>
        <taxon>Poecilia</taxon>
    </lineage>
</organism>
<accession>A0A3B3V9Z6</accession>
<dbReference type="InterPro" id="IPR018936">
    <property type="entry name" value="PI3/4_kinase_CS"/>
</dbReference>